<dbReference type="AlphaFoldDB" id="A0A853KBC9"/>
<accession>A0A853KBC9</accession>
<dbReference type="Proteomes" id="UP000077421">
    <property type="component" value="Unassembled WGS sequence"/>
</dbReference>
<dbReference type="EMBL" id="LSUQ01000015">
    <property type="protein sequence ID" value="OAG94157.1"/>
    <property type="molecule type" value="Genomic_DNA"/>
</dbReference>
<gene>
    <name evidence="1" type="ORF">AYW79_06970</name>
</gene>
<sequence length="90" mass="10209">MGNLKKVSLDPSVQESLWKLLQDQNDVVANVMGREVHLSIIDSGFDEIAHEIDSDPELREVLLASEEDIKEGRTYTTQEAIDYILKEHSL</sequence>
<protein>
    <submittedName>
        <fullName evidence="1">Uncharacterized protein</fullName>
    </submittedName>
</protein>
<dbReference type="RefSeq" id="WP_067563728.1">
    <property type="nucleotide sequence ID" value="NZ_LSUQ01000015.1"/>
</dbReference>
<evidence type="ECO:0000313" key="1">
    <source>
        <dbReference type="EMBL" id="OAG94157.1"/>
    </source>
</evidence>
<organism evidence="1 2">
    <name type="scientific">Ferroacidibacillus organovorans</name>
    <dbReference type="NCBI Taxonomy" id="1765683"/>
    <lineage>
        <taxon>Bacteria</taxon>
        <taxon>Bacillati</taxon>
        <taxon>Bacillota</taxon>
        <taxon>Bacilli</taxon>
        <taxon>Bacillales</taxon>
        <taxon>Alicyclobacillaceae</taxon>
        <taxon>Ferroacidibacillus</taxon>
    </lineage>
</organism>
<evidence type="ECO:0000313" key="2">
    <source>
        <dbReference type="Proteomes" id="UP000077421"/>
    </source>
</evidence>
<proteinExistence type="predicted"/>
<name>A0A853KBC9_9BACL</name>
<comment type="caution">
    <text evidence="1">The sequence shown here is derived from an EMBL/GenBank/DDBJ whole genome shotgun (WGS) entry which is preliminary data.</text>
</comment>
<reference evidence="1 2" key="1">
    <citation type="submission" date="2016-02" db="EMBL/GenBank/DDBJ databases">
        <title>Draft genome sequence of Acidibacillus ferrooxidans SLC66.</title>
        <authorList>
            <person name="Oliveira G."/>
            <person name="Nancucheo I."/>
            <person name="Dall'Agnol H."/>
            <person name="Johnson B."/>
            <person name="Oliveira R."/>
            <person name="Nunes G.L."/>
            <person name="Tzotzos G."/>
            <person name="Orellana S.C."/>
            <person name="Salim A.C."/>
            <person name="Araujo F.M."/>
        </authorList>
    </citation>
    <scope>NUCLEOTIDE SEQUENCE [LARGE SCALE GENOMIC DNA]</scope>
    <source>
        <strain evidence="1 2">SLC66</strain>
    </source>
</reference>